<dbReference type="EMBL" id="KI517455">
    <property type="protein sequence ID" value="ESQ44332.1"/>
    <property type="molecule type" value="Genomic_DNA"/>
</dbReference>
<keyword evidence="10" id="KW-1185">Reference proteome</keyword>
<dbReference type="EC" id="3.2.1.39" evidence="3"/>
<keyword evidence="4 7" id="KW-0378">Hydrolase</keyword>
<evidence type="ECO:0000256" key="3">
    <source>
        <dbReference type="ARBA" id="ARBA00012780"/>
    </source>
</evidence>
<protein>
    <recommendedName>
        <fullName evidence="3">glucan endo-1,3-beta-D-glucosidase</fullName>
        <ecNumber evidence="3">3.2.1.39</ecNumber>
    </recommendedName>
</protein>
<feature type="chain" id="PRO_5004723810" description="glucan endo-1,3-beta-D-glucosidase" evidence="8">
    <location>
        <begin position="27"/>
        <end position="323"/>
    </location>
</feature>
<gene>
    <name evidence="9" type="ORF">EUTSA_v10006480mg</name>
</gene>
<dbReference type="AlphaFoldDB" id="V4LPB8"/>
<feature type="signal peptide" evidence="8">
    <location>
        <begin position="1"/>
        <end position="26"/>
    </location>
</feature>
<name>V4LPB8_EUTSA</name>
<dbReference type="Pfam" id="PF00332">
    <property type="entry name" value="Glyco_hydro_17"/>
    <property type="match status" value="1"/>
</dbReference>
<evidence type="ECO:0000256" key="1">
    <source>
        <dbReference type="ARBA" id="ARBA00000382"/>
    </source>
</evidence>
<dbReference type="eggNOG" id="ENOG502QQY2">
    <property type="taxonomic scope" value="Eukaryota"/>
</dbReference>
<dbReference type="GO" id="GO:0042973">
    <property type="term" value="F:glucan endo-1,3-beta-D-glucosidase activity"/>
    <property type="evidence" value="ECO:0007669"/>
    <property type="project" value="UniProtKB-EC"/>
</dbReference>
<keyword evidence="8" id="KW-0732">Signal</keyword>
<dbReference type="InterPro" id="IPR017853">
    <property type="entry name" value="GH"/>
</dbReference>
<comment type="catalytic activity">
    <reaction evidence="1">
        <text>Hydrolysis of (1-&gt;3)-beta-D-glucosidic linkages in (1-&gt;3)-beta-D-glucans.</text>
        <dbReference type="EC" id="3.2.1.39"/>
    </reaction>
</comment>
<proteinExistence type="inferred from homology"/>
<sequence length="323" mass="35532">MQSAAFNLLLLLISFTAIAIPSITSATTIGVTYSNPASTYSSIPILPEKIASKVVAMNFQAVRLLDSNPEMIRAFADTNVAILLSIPNPMIPVLASNLSLASLWVYHNVFVFYPRTKISVISVGDDVISSYSSPDDPPLFLLRAMQNVQKSLENLGIFKISVSTTFSFSSIIPNAFPPSSAKFEQGNGEAIIRPILRFLERTNSSFIIKIDPYEMYRSRSSTTIGFAIFESSSFNFREDLTTGVKYHNLFDMMVDAVISSMAVMGHENLPVIVAETGWPSTGGIGATPYYSWRFLRSLIGHLRRGSGTPLRKGGPLEVYIFEL</sequence>
<dbReference type="GO" id="GO:0005975">
    <property type="term" value="P:carbohydrate metabolic process"/>
    <property type="evidence" value="ECO:0007669"/>
    <property type="project" value="InterPro"/>
</dbReference>
<accession>V4LPB8</accession>
<dbReference type="OrthoDB" id="1293114at2759"/>
<evidence type="ECO:0000256" key="4">
    <source>
        <dbReference type="ARBA" id="ARBA00022801"/>
    </source>
</evidence>
<dbReference type="InterPro" id="IPR044965">
    <property type="entry name" value="Glyco_hydro_17_plant"/>
</dbReference>
<dbReference type="KEGG" id="eus:EUTSA_v10006480mg"/>
<dbReference type="InterPro" id="IPR000490">
    <property type="entry name" value="Glyco_hydro_17"/>
</dbReference>
<organism evidence="9 10">
    <name type="scientific">Eutrema salsugineum</name>
    <name type="common">Saltwater cress</name>
    <name type="synonym">Sisymbrium salsugineum</name>
    <dbReference type="NCBI Taxonomy" id="72664"/>
    <lineage>
        <taxon>Eukaryota</taxon>
        <taxon>Viridiplantae</taxon>
        <taxon>Streptophyta</taxon>
        <taxon>Embryophyta</taxon>
        <taxon>Tracheophyta</taxon>
        <taxon>Spermatophyta</taxon>
        <taxon>Magnoliopsida</taxon>
        <taxon>eudicotyledons</taxon>
        <taxon>Gunneridae</taxon>
        <taxon>Pentapetalae</taxon>
        <taxon>rosids</taxon>
        <taxon>malvids</taxon>
        <taxon>Brassicales</taxon>
        <taxon>Brassicaceae</taxon>
        <taxon>Eutremeae</taxon>
        <taxon>Eutrema</taxon>
    </lineage>
</organism>
<dbReference type="PANTHER" id="PTHR32227">
    <property type="entry name" value="GLUCAN ENDO-1,3-BETA-GLUCOSIDASE BG1-RELATED-RELATED"/>
    <property type="match status" value="1"/>
</dbReference>
<evidence type="ECO:0000256" key="7">
    <source>
        <dbReference type="RuleBase" id="RU004336"/>
    </source>
</evidence>
<dbReference type="OMA" id="VAIWFTN"/>
<evidence type="ECO:0000256" key="2">
    <source>
        <dbReference type="ARBA" id="ARBA00008773"/>
    </source>
</evidence>
<evidence type="ECO:0000256" key="8">
    <source>
        <dbReference type="SAM" id="SignalP"/>
    </source>
</evidence>
<evidence type="ECO:0000256" key="5">
    <source>
        <dbReference type="ARBA" id="ARBA00023295"/>
    </source>
</evidence>
<dbReference type="Gene3D" id="3.20.20.80">
    <property type="entry name" value="Glycosidases"/>
    <property type="match status" value="1"/>
</dbReference>
<keyword evidence="5 7" id="KW-0326">Glycosidase</keyword>
<dbReference type="Gramene" id="ESQ44332">
    <property type="protein sequence ID" value="ESQ44332"/>
    <property type="gene ID" value="EUTSA_v10006480mg"/>
</dbReference>
<dbReference type="SUPFAM" id="SSF51445">
    <property type="entry name" value="(Trans)glycosidases"/>
    <property type="match status" value="1"/>
</dbReference>
<evidence type="ECO:0000256" key="6">
    <source>
        <dbReference type="RuleBase" id="RU004335"/>
    </source>
</evidence>
<reference evidence="9 10" key="1">
    <citation type="journal article" date="2013" name="Front. Plant Sci.">
        <title>The Reference Genome of the Halophytic Plant Eutrema salsugineum.</title>
        <authorList>
            <person name="Yang R."/>
            <person name="Jarvis D.E."/>
            <person name="Chen H."/>
            <person name="Beilstein M.A."/>
            <person name="Grimwood J."/>
            <person name="Jenkins J."/>
            <person name="Shu S."/>
            <person name="Prochnik S."/>
            <person name="Xin M."/>
            <person name="Ma C."/>
            <person name="Schmutz J."/>
            <person name="Wing R.A."/>
            <person name="Mitchell-Olds T."/>
            <person name="Schumaker K.S."/>
            <person name="Wang X."/>
        </authorList>
    </citation>
    <scope>NUCLEOTIDE SEQUENCE [LARGE SCALE GENOMIC DNA]</scope>
</reference>
<dbReference type="PROSITE" id="PS00587">
    <property type="entry name" value="GLYCOSYL_HYDROL_F17"/>
    <property type="match status" value="1"/>
</dbReference>
<dbReference type="Proteomes" id="UP000030689">
    <property type="component" value="Unassembled WGS sequence"/>
</dbReference>
<evidence type="ECO:0000313" key="10">
    <source>
        <dbReference type="Proteomes" id="UP000030689"/>
    </source>
</evidence>
<feature type="non-terminal residue" evidence="9">
    <location>
        <position position="323"/>
    </location>
</feature>
<comment type="similarity">
    <text evidence="2 6">Belongs to the glycosyl hydrolase 17 family.</text>
</comment>
<evidence type="ECO:0000313" key="9">
    <source>
        <dbReference type="EMBL" id="ESQ44332.1"/>
    </source>
</evidence>